<evidence type="ECO:0000313" key="13">
    <source>
        <dbReference type="EMBL" id="TGA99043.1"/>
    </source>
</evidence>
<dbReference type="PANTHER" id="PTHR31937">
    <property type="entry name" value="TRANSMEMBRANE PROTEIN 163"/>
    <property type="match status" value="1"/>
</dbReference>
<sequence>MNAGIRIEIFSVLWMVLEFIIAVYSGIAAHSLLFIAFGLDSFIELVSGVVLIWRLRVEQHGTDAVKIERAERVSSRVVGLALLLLAAYVLITSVLNLFSHHSAETSFLGISLAVGSVILMPLLMIGKKRIAKIIGSNALAEDGMCNLVCAYMAFTVLLGAGLTALFNWWWADSVFALILVYFIFSEGWEGLHPEEDEE</sequence>
<dbReference type="InterPro" id="IPR027469">
    <property type="entry name" value="Cation_efflux_TMD_sf"/>
</dbReference>
<keyword evidence="14" id="KW-1185">Reference proteome</keyword>
<evidence type="ECO:0000256" key="7">
    <source>
        <dbReference type="ARBA" id="ARBA00022989"/>
    </source>
</evidence>
<dbReference type="Gene3D" id="1.20.1510.10">
    <property type="entry name" value="Cation efflux protein transmembrane domain"/>
    <property type="match status" value="1"/>
</dbReference>
<keyword evidence="8" id="KW-0770">Synapse</keyword>
<dbReference type="EMBL" id="SRJD01000005">
    <property type="protein sequence ID" value="TGA99043.1"/>
    <property type="molecule type" value="Genomic_DNA"/>
</dbReference>
<reference evidence="13 14" key="1">
    <citation type="journal article" date="2015" name="Int. J. Syst. Evol. Microbiol.">
        <title>Sporolactobacillus shoreae sp. nov. and Sporolactobacillus spathodeae sp. nov., two spore-forming lactic acid bacteria isolated from tree barks in Thailand.</title>
        <authorList>
            <person name="Thamacharoensuk T."/>
            <person name="Kitahara M."/>
            <person name="Ohkuma M."/>
            <person name="Thongchul N."/>
            <person name="Tanasupawat S."/>
        </authorList>
    </citation>
    <scope>NUCLEOTIDE SEQUENCE [LARGE SCALE GENOMIC DNA]</scope>
    <source>
        <strain evidence="13 14">BK92</strain>
    </source>
</reference>
<feature type="transmembrane region" description="Helical" evidence="11">
    <location>
        <begin position="105"/>
        <end position="123"/>
    </location>
</feature>
<evidence type="ECO:0000259" key="12">
    <source>
        <dbReference type="Pfam" id="PF01545"/>
    </source>
</evidence>
<evidence type="ECO:0000256" key="9">
    <source>
        <dbReference type="ARBA" id="ARBA00023136"/>
    </source>
</evidence>
<evidence type="ECO:0000256" key="2">
    <source>
        <dbReference type="ARBA" id="ARBA00004644"/>
    </source>
</evidence>
<comment type="caution">
    <text evidence="13">The sequence shown here is derived from an EMBL/GenBank/DDBJ whole genome shotgun (WGS) entry which is preliminary data.</text>
</comment>
<keyword evidence="9 11" id="KW-0472">Membrane</keyword>
<dbReference type="GO" id="GO:0008324">
    <property type="term" value="F:monoatomic cation transmembrane transporter activity"/>
    <property type="evidence" value="ECO:0007669"/>
    <property type="project" value="InterPro"/>
</dbReference>
<accession>A0A4Z0GPE6</accession>
<evidence type="ECO:0000256" key="1">
    <source>
        <dbReference type="ARBA" id="ARBA00004146"/>
    </source>
</evidence>
<evidence type="ECO:0000313" key="14">
    <source>
        <dbReference type="Proteomes" id="UP000298347"/>
    </source>
</evidence>
<feature type="transmembrane region" description="Helical" evidence="11">
    <location>
        <begin position="33"/>
        <end position="56"/>
    </location>
</feature>
<proteinExistence type="inferred from homology"/>
<dbReference type="Pfam" id="PF01545">
    <property type="entry name" value="Cation_efflux"/>
    <property type="match status" value="1"/>
</dbReference>
<dbReference type="PANTHER" id="PTHR31937:SF2">
    <property type="entry name" value="TRANSMEMBRANE PROTEIN 163"/>
    <property type="match status" value="1"/>
</dbReference>
<feature type="domain" description="Cation efflux protein transmembrane" evidence="12">
    <location>
        <begin position="11"/>
        <end position="189"/>
    </location>
</feature>
<dbReference type="OrthoDB" id="9790544at2"/>
<comment type="subcellular location">
    <subcellularLocation>
        <location evidence="2">Cytoplasmic vesicle</location>
        <location evidence="2">Secretory vesicle</location>
        <location evidence="2">Synaptic vesicle membrane</location>
        <topology evidence="2">Multi-pass membrane protein</topology>
    </subcellularLocation>
    <subcellularLocation>
        <location evidence="1">Early endosome membrane</location>
    </subcellularLocation>
</comment>
<evidence type="ECO:0000256" key="8">
    <source>
        <dbReference type="ARBA" id="ARBA00023018"/>
    </source>
</evidence>
<keyword evidence="7 11" id="KW-1133">Transmembrane helix</keyword>
<dbReference type="GO" id="GO:0031410">
    <property type="term" value="C:cytoplasmic vesicle"/>
    <property type="evidence" value="ECO:0007669"/>
    <property type="project" value="UniProtKB-KW"/>
</dbReference>
<keyword evidence="5" id="KW-0967">Endosome</keyword>
<dbReference type="AlphaFoldDB" id="A0A4Z0GPE6"/>
<keyword evidence="10" id="KW-0968">Cytoplasmic vesicle</keyword>
<dbReference type="InterPro" id="IPR058533">
    <property type="entry name" value="Cation_efflux_TM"/>
</dbReference>
<dbReference type="SUPFAM" id="SSF161111">
    <property type="entry name" value="Cation efflux protein transmembrane domain-like"/>
    <property type="match status" value="1"/>
</dbReference>
<feature type="transmembrane region" description="Helical" evidence="11">
    <location>
        <begin position="77"/>
        <end position="99"/>
    </location>
</feature>
<keyword evidence="4 11" id="KW-0812">Transmembrane</keyword>
<dbReference type="GO" id="GO:0016020">
    <property type="term" value="C:membrane"/>
    <property type="evidence" value="ECO:0007669"/>
    <property type="project" value="InterPro"/>
</dbReference>
<evidence type="ECO:0000256" key="4">
    <source>
        <dbReference type="ARBA" id="ARBA00022692"/>
    </source>
</evidence>
<evidence type="ECO:0000256" key="11">
    <source>
        <dbReference type="SAM" id="Phobius"/>
    </source>
</evidence>
<comment type="similarity">
    <text evidence="3">Belongs to the TMEM163 family.</text>
</comment>
<evidence type="ECO:0000256" key="10">
    <source>
        <dbReference type="ARBA" id="ARBA00023329"/>
    </source>
</evidence>
<name>A0A4Z0GPE6_9BACL</name>
<gene>
    <name evidence="13" type="ORF">E4665_06395</name>
</gene>
<dbReference type="InterPro" id="IPR026765">
    <property type="entry name" value="Tmem163"/>
</dbReference>
<protein>
    <submittedName>
        <fullName evidence="13">Cation transporter</fullName>
    </submittedName>
</protein>
<feature type="transmembrane region" description="Helical" evidence="11">
    <location>
        <begin position="144"/>
        <end position="162"/>
    </location>
</feature>
<dbReference type="Proteomes" id="UP000298347">
    <property type="component" value="Unassembled WGS sequence"/>
</dbReference>
<evidence type="ECO:0000256" key="3">
    <source>
        <dbReference type="ARBA" id="ARBA00008731"/>
    </source>
</evidence>
<feature type="transmembrane region" description="Helical" evidence="11">
    <location>
        <begin position="7"/>
        <end position="27"/>
    </location>
</feature>
<organism evidence="13 14">
    <name type="scientific">Sporolactobacillus shoreae</name>
    <dbReference type="NCBI Taxonomy" id="1465501"/>
    <lineage>
        <taxon>Bacteria</taxon>
        <taxon>Bacillati</taxon>
        <taxon>Bacillota</taxon>
        <taxon>Bacilli</taxon>
        <taxon>Bacillales</taxon>
        <taxon>Sporolactobacillaceae</taxon>
        <taxon>Sporolactobacillus</taxon>
    </lineage>
</organism>
<evidence type="ECO:0000256" key="5">
    <source>
        <dbReference type="ARBA" id="ARBA00022753"/>
    </source>
</evidence>
<evidence type="ECO:0000256" key="6">
    <source>
        <dbReference type="ARBA" id="ARBA00022833"/>
    </source>
</evidence>
<keyword evidence="6" id="KW-0862">Zinc</keyword>